<dbReference type="KEGG" id="fya:KMW28_24205"/>
<dbReference type="Proteomes" id="UP000678679">
    <property type="component" value="Chromosome 2"/>
</dbReference>
<evidence type="ECO:0000313" key="1">
    <source>
        <dbReference type="EMBL" id="QWG05526.1"/>
    </source>
</evidence>
<evidence type="ECO:0000313" key="2">
    <source>
        <dbReference type="Proteomes" id="UP000678679"/>
    </source>
</evidence>
<keyword evidence="2" id="KW-1185">Reference proteome</keyword>
<reference evidence="1 2" key="1">
    <citation type="submission" date="2021-05" db="EMBL/GenBank/DDBJ databases">
        <title>Comparative genomic studies on the polysaccharide-degrading batcterial strains of the Flammeovirga genus.</title>
        <authorList>
            <person name="Zewei F."/>
            <person name="Zheng Z."/>
            <person name="Yu L."/>
            <person name="Ruyue G."/>
            <person name="Yanhong M."/>
            <person name="Yuanyuan C."/>
            <person name="Jingyan G."/>
            <person name="Wenjun H."/>
        </authorList>
    </citation>
    <scope>NUCLEOTIDE SEQUENCE [LARGE SCALE GENOMIC DNA]</scope>
    <source>
        <strain evidence="1 2">NBRC:100898</strain>
    </source>
</reference>
<gene>
    <name evidence="1" type="ORF">KMW28_24205</name>
</gene>
<dbReference type="EMBL" id="CP076133">
    <property type="protein sequence ID" value="QWG05526.1"/>
    <property type="molecule type" value="Genomic_DNA"/>
</dbReference>
<name>A0AAX1NED6_9BACT</name>
<accession>A0AAX1NED6</accession>
<dbReference type="RefSeq" id="WP_169661823.1">
    <property type="nucleotide sequence ID" value="NZ_CP076133.1"/>
</dbReference>
<dbReference type="AlphaFoldDB" id="A0AAX1NED6"/>
<sequence length="442" mass="50393">MKRTLTLFILILLSIFGFEVQAQIQVFGTDGLMDRPTTWGASSDVLKSFKGKEKVVHLKRNQIAYGGVLFDTYLTFDFSKSNTVSFEAYYPTPSKKLDEYTLMFGVRVKGDQGEHQVLHKFAVKSFDQWEKYTFTIDPDDGIDYQSVALIMQPGSKNGEGDGLEMYLTNVEIPGISADDIKVNITTNMEGNQILLQKYTSPNIVSKLKKPVFKVIKNGYKVLEIASVKADDDQVVIQLELTIGPNDDIKLSFEKGSIYDEAGHTLKYFKYQDVKNKVPVTYDVYTDFGLANKYLNGRYSGYRADLLTVTDPKYKNGKVLQVKSTELKSCAVLFHLTEQIDITKEKIFKVKVFVPSPKEGVEKVKLDLCFRQDQKADNQLVKQEVISTFDKWVELVYDFNGEQPEQKIYNSICISFNPDPMSEYKKQLSFYLKELQGPIKTIN</sequence>
<organism evidence="1 2">
    <name type="scientific">Flammeovirga yaeyamensis</name>
    <dbReference type="NCBI Taxonomy" id="367791"/>
    <lineage>
        <taxon>Bacteria</taxon>
        <taxon>Pseudomonadati</taxon>
        <taxon>Bacteroidota</taxon>
        <taxon>Cytophagia</taxon>
        <taxon>Cytophagales</taxon>
        <taxon>Flammeovirgaceae</taxon>
        <taxon>Flammeovirga</taxon>
    </lineage>
</organism>
<protein>
    <submittedName>
        <fullName evidence="1">Uncharacterized protein</fullName>
    </submittedName>
</protein>
<proteinExistence type="predicted"/>